<gene>
    <name evidence="7" type="ORF">ALEPTO_LOCUS747</name>
</gene>
<comment type="caution">
    <text evidence="7">The sequence shown here is derived from an EMBL/GenBank/DDBJ whole genome shotgun (WGS) entry which is preliminary data.</text>
</comment>
<dbReference type="GO" id="GO:0005829">
    <property type="term" value="C:cytosol"/>
    <property type="evidence" value="ECO:0007669"/>
    <property type="project" value="UniProtKB-ARBA"/>
</dbReference>
<dbReference type="InterPro" id="IPR036869">
    <property type="entry name" value="J_dom_sf"/>
</dbReference>
<dbReference type="CDD" id="cd06257">
    <property type="entry name" value="DnaJ"/>
    <property type="match status" value="1"/>
</dbReference>
<dbReference type="FunFam" id="2.30.30.190:FF:000013">
    <property type="entry name" value="Tubulin-folding cofactor B"/>
    <property type="match status" value="1"/>
</dbReference>
<dbReference type="InterPro" id="IPR045172">
    <property type="entry name" value="TBCB_Ubl"/>
</dbReference>
<evidence type="ECO:0000313" key="8">
    <source>
        <dbReference type="Proteomes" id="UP000789508"/>
    </source>
</evidence>
<protein>
    <submittedName>
        <fullName evidence="7">2226_t:CDS:1</fullName>
    </submittedName>
</protein>
<dbReference type="CDD" id="cd01789">
    <property type="entry name" value="Ubl_TBCB"/>
    <property type="match status" value="1"/>
</dbReference>
<dbReference type="Pfam" id="PF14560">
    <property type="entry name" value="Ubiquitin_2"/>
    <property type="match status" value="1"/>
</dbReference>
<dbReference type="PROSITE" id="PS50076">
    <property type="entry name" value="DNAJ_2"/>
    <property type="match status" value="1"/>
</dbReference>
<dbReference type="SUPFAM" id="SSF74924">
    <property type="entry name" value="Cap-Gly domain"/>
    <property type="match status" value="1"/>
</dbReference>
<dbReference type="InterPro" id="IPR000626">
    <property type="entry name" value="Ubiquitin-like_dom"/>
</dbReference>
<dbReference type="PANTHER" id="PTHR18916">
    <property type="entry name" value="DYNACTIN 1-RELATED MICROTUBULE-BINDING"/>
    <property type="match status" value="1"/>
</dbReference>
<evidence type="ECO:0000256" key="3">
    <source>
        <dbReference type="ARBA" id="ARBA00023186"/>
    </source>
</evidence>
<dbReference type="EMBL" id="CAJVPS010000061">
    <property type="protein sequence ID" value="CAG8446928.1"/>
    <property type="molecule type" value="Genomic_DNA"/>
</dbReference>
<dbReference type="PANTHER" id="PTHR18916:SF85">
    <property type="entry name" value="TUBULIN-FOLDING COFACTOR B"/>
    <property type="match status" value="1"/>
</dbReference>
<dbReference type="Gene3D" id="2.30.30.190">
    <property type="entry name" value="CAP Gly-rich-like domain"/>
    <property type="match status" value="1"/>
</dbReference>
<keyword evidence="3" id="KW-0143">Chaperone</keyword>
<evidence type="ECO:0000259" key="6">
    <source>
        <dbReference type="PROSITE" id="PS50245"/>
    </source>
</evidence>
<dbReference type="Pfam" id="PF00226">
    <property type="entry name" value="DnaJ"/>
    <property type="match status" value="1"/>
</dbReference>
<dbReference type="SUPFAM" id="SSF46565">
    <property type="entry name" value="Chaperone J-domain"/>
    <property type="match status" value="1"/>
</dbReference>
<dbReference type="PROSITE" id="PS00845">
    <property type="entry name" value="CAP_GLY_1"/>
    <property type="match status" value="1"/>
</dbReference>
<dbReference type="GO" id="GO:0035371">
    <property type="term" value="C:microtubule plus-end"/>
    <property type="evidence" value="ECO:0007669"/>
    <property type="project" value="TreeGrafter"/>
</dbReference>
<sequence length="418" mass="46594">MADSFPDYYAILEIPVTATEVQIREAYKRKALKTHPDRFVDNSSSADSYPCTSEEAKIEFQRVADAYYVLSDPKRREQYDIARKRKRSGSSIWLQNKPDPDYLFGNVFEEMLRPEVENPAWFYTPLGAASGALLGFICGNVPGLMLGAYAGSKLGAVRDAKGVSVYQAYQKLSGSHKAAILAALAAKLIITIFVQSENASSERRFDKGITIGELKAKLEPITGISTTSQQLQLYNGDIFVASVEGDGFMLGAFPVDNYMTLKVIDSSPTGTRNQFTDLSLVEKYELPDDEYAKRSDSVLAFKQRNKLGRFADSQSSTSDASLTFEEEAKNIKVGDRCEVDFSESGEDGFKKRGIVRYVGETKFKPGYWVGVEYDEPVGKHNGTVQDETYFQARPKHGAFVRPNKVKVGDYPEEEIEEM</sequence>
<dbReference type="OrthoDB" id="2130750at2759"/>
<reference evidence="7" key="1">
    <citation type="submission" date="2021-06" db="EMBL/GenBank/DDBJ databases">
        <authorList>
            <person name="Kallberg Y."/>
            <person name="Tangrot J."/>
            <person name="Rosling A."/>
        </authorList>
    </citation>
    <scope>NUCLEOTIDE SEQUENCE</scope>
    <source>
        <strain evidence="7">FL130A</strain>
    </source>
</reference>
<feature type="domain" description="CAP-Gly" evidence="6">
    <location>
        <begin position="359"/>
        <end position="401"/>
    </location>
</feature>
<dbReference type="SMART" id="SM00271">
    <property type="entry name" value="DnaJ"/>
    <property type="match status" value="1"/>
</dbReference>
<dbReference type="GO" id="GO:0051010">
    <property type="term" value="F:microtubule plus-end binding"/>
    <property type="evidence" value="ECO:0007669"/>
    <property type="project" value="TreeGrafter"/>
</dbReference>
<dbReference type="PROSITE" id="PS50245">
    <property type="entry name" value="CAP_GLY_2"/>
    <property type="match status" value="1"/>
</dbReference>
<dbReference type="InterPro" id="IPR001623">
    <property type="entry name" value="DnaJ_domain"/>
</dbReference>
<dbReference type="Pfam" id="PF01302">
    <property type="entry name" value="CAP_GLY"/>
    <property type="match status" value="1"/>
</dbReference>
<dbReference type="GO" id="GO:0007023">
    <property type="term" value="P:post-chaperonin tubulin folding pathway"/>
    <property type="evidence" value="ECO:0007669"/>
    <property type="project" value="InterPro"/>
</dbReference>
<organism evidence="7 8">
    <name type="scientific">Ambispora leptoticha</name>
    <dbReference type="NCBI Taxonomy" id="144679"/>
    <lineage>
        <taxon>Eukaryota</taxon>
        <taxon>Fungi</taxon>
        <taxon>Fungi incertae sedis</taxon>
        <taxon>Mucoromycota</taxon>
        <taxon>Glomeromycotina</taxon>
        <taxon>Glomeromycetes</taxon>
        <taxon>Archaeosporales</taxon>
        <taxon>Ambisporaceae</taxon>
        <taxon>Ambispora</taxon>
    </lineage>
</organism>
<comment type="similarity">
    <text evidence="4">Belongs to the TBCB family.</text>
</comment>
<dbReference type="SUPFAM" id="SSF54236">
    <property type="entry name" value="Ubiquitin-like"/>
    <property type="match status" value="1"/>
</dbReference>
<dbReference type="Gene3D" id="1.10.287.110">
    <property type="entry name" value="DnaJ domain"/>
    <property type="match status" value="1"/>
</dbReference>
<dbReference type="SMART" id="SM01052">
    <property type="entry name" value="CAP_GLY"/>
    <property type="match status" value="1"/>
</dbReference>
<feature type="domain" description="J" evidence="5">
    <location>
        <begin position="7"/>
        <end position="83"/>
    </location>
</feature>
<evidence type="ECO:0000313" key="7">
    <source>
        <dbReference type="EMBL" id="CAG8446928.1"/>
    </source>
</evidence>
<keyword evidence="2" id="KW-0963">Cytoplasm</keyword>
<accession>A0A9N8V8R7</accession>
<dbReference type="GO" id="GO:0031122">
    <property type="term" value="P:cytoplasmic microtubule organization"/>
    <property type="evidence" value="ECO:0007669"/>
    <property type="project" value="TreeGrafter"/>
</dbReference>
<dbReference type="AlphaFoldDB" id="A0A9N8V8R7"/>
<dbReference type="GO" id="GO:0005938">
    <property type="term" value="C:cell cortex"/>
    <property type="evidence" value="ECO:0007669"/>
    <property type="project" value="TreeGrafter"/>
</dbReference>
<evidence type="ECO:0000256" key="2">
    <source>
        <dbReference type="ARBA" id="ARBA00022490"/>
    </source>
</evidence>
<dbReference type="InterPro" id="IPR029071">
    <property type="entry name" value="Ubiquitin-like_domsf"/>
</dbReference>
<dbReference type="GO" id="GO:0005634">
    <property type="term" value="C:nucleus"/>
    <property type="evidence" value="ECO:0007669"/>
    <property type="project" value="TreeGrafter"/>
</dbReference>
<proteinExistence type="inferred from homology"/>
<dbReference type="Gene3D" id="3.10.20.90">
    <property type="entry name" value="Phosphatidylinositol 3-kinase Catalytic Subunit, Chain A, domain 1"/>
    <property type="match status" value="1"/>
</dbReference>
<dbReference type="Proteomes" id="UP000789508">
    <property type="component" value="Unassembled WGS sequence"/>
</dbReference>
<dbReference type="InterPro" id="IPR036859">
    <property type="entry name" value="CAP-Gly_dom_sf"/>
</dbReference>
<evidence type="ECO:0000259" key="5">
    <source>
        <dbReference type="PROSITE" id="PS50076"/>
    </source>
</evidence>
<name>A0A9N8V8R7_9GLOM</name>
<dbReference type="InterPro" id="IPR000938">
    <property type="entry name" value="CAP-Gly_domain"/>
</dbReference>
<comment type="subcellular location">
    <subcellularLocation>
        <location evidence="1">Cytoplasm</location>
    </subcellularLocation>
</comment>
<dbReference type="GO" id="GO:0043014">
    <property type="term" value="F:alpha-tubulin binding"/>
    <property type="evidence" value="ECO:0007669"/>
    <property type="project" value="InterPro"/>
</dbReference>
<evidence type="ECO:0000256" key="4">
    <source>
        <dbReference type="ARBA" id="ARBA00025779"/>
    </source>
</evidence>
<dbReference type="GO" id="GO:0007021">
    <property type="term" value="P:tubulin complex assembly"/>
    <property type="evidence" value="ECO:0007669"/>
    <property type="project" value="InterPro"/>
</dbReference>
<keyword evidence="8" id="KW-1185">Reference proteome</keyword>
<evidence type="ECO:0000256" key="1">
    <source>
        <dbReference type="ARBA" id="ARBA00004496"/>
    </source>
</evidence>
<dbReference type="PRINTS" id="PR00625">
    <property type="entry name" value="JDOMAIN"/>
</dbReference>